<dbReference type="EMBL" id="KK915655">
    <property type="protein sequence ID" value="KDP21555.1"/>
    <property type="molecule type" value="Genomic_DNA"/>
</dbReference>
<protein>
    <submittedName>
        <fullName evidence="1">Uncharacterized protein</fullName>
    </submittedName>
</protein>
<keyword evidence="2" id="KW-1185">Reference proteome</keyword>
<evidence type="ECO:0000313" key="2">
    <source>
        <dbReference type="Proteomes" id="UP000027138"/>
    </source>
</evidence>
<organism evidence="1 2">
    <name type="scientific">Jatropha curcas</name>
    <name type="common">Barbados nut</name>
    <dbReference type="NCBI Taxonomy" id="180498"/>
    <lineage>
        <taxon>Eukaryota</taxon>
        <taxon>Viridiplantae</taxon>
        <taxon>Streptophyta</taxon>
        <taxon>Embryophyta</taxon>
        <taxon>Tracheophyta</taxon>
        <taxon>Spermatophyta</taxon>
        <taxon>Magnoliopsida</taxon>
        <taxon>eudicotyledons</taxon>
        <taxon>Gunneridae</taxon>
        <taxon>Pentapetalae</taxon>
        <taxon>rosids</taxon>
        <taxon>fabids</taxon>
        <taxon>Malpighiales</taxon>
        <taxon>Euphorbiaceae</taxon>
        <taxon>Crotonoideae</taxon>
        <taxon>Jatropheae</taxon>
        <taxon>Jatropha</taxon>
    </lineage>
</organism>
<dbReference type="Proteomes" id="UP000027138">
    <property type="component" value="Unassembled WGS sequence"/>
</dbReference>
<name>A0A067JNG7_JATCU</name>
<evidence type="ECO:0000313" key="1">
    <source>
        <dbReference type="EMBL" id="KDP21555.1"/>
    </source>
</evidence>
<proteinExistence type="predicted"/>
<sequence>MGDTSIPVSGIEKIVEKIVAGSLEKLLLSDKGKDHVIVEDDEAKGESERKEDMDDTWQDEEFFAKKIPTKKAESEPVILEKFEKLDKKLEKLHVFMKSKGWINM</sequence>
<dbReference type="AlphaFoldDB" id="A0A067JNG7"/>
<gene>
    <name evidence="1" type="ORF">JCGZ_03663</name>
</gene>
<reference evidence="1 2" key="1">
    <citation type="journal article" date="2014" name="PLoS ONE">
        <title>Global Analysis of Gene Expression Profiles in Physic Nut (Jatropha curcas L.) Seedlings Exposed to Salt Stress.</title>
        <authorList>
            <person name="Zhang L."/>
            <person name="Zhang C."/>
            <person name="Wu P."/>
            <person name="Chen Y."/>
            <person name="Li M."/>
            <person name="Jiang H."/>
            <person name="Wu G."/>
        </authorList>
    </citation>
    <scope>NUCLEOTIDE SEQUENCE [LARGE SCALE GENOMIC DNA]</scope>
    <source>
        <strain evidence="2">cv. GZQX0401</strain>
        <tissue evidence="1">Young leaves</tissue>
    </source>
</reference>
<accession>A0A067JNG7</accession>